<name>A0ACA9U5C9_BIOOC</name>
<comment type="caution">
    <text evidence="1">The sequence shown here is derived from an EMBL/GenBank/DDBJ whole genome shotgun (WGS) entry which is preliminary data.</text>
</comment>
<evidence type="ECO:0000313" key="1">
    <source>
        <dbReference type="EMBL" id="CAG9948525.1"/>
    </source>
</evidence>
<reference evidence="1" key="2">
    <citation type="submission" date="2021-10" db="EMBL/GenBank/DDBJ databases">
        <authorList>
            <person name="Piombo E."/>
        </authorList>
    </citation>
    <scope>NUCLEOTIDE SEQUENCE</scope>
</reference>
<dbReference type="EMBL" id="CADEHS020000024">
    <property type="protein sequence ID" value="CAG9948525.1"/>
    <property type="molecule type" value="Genomic_DNA"/>
</dbReference>
<protein>
    <submittedName>
        <fullName evidence="1">Uncharacterized protein</fullName>
    </submittedName>
</protein>
<dbReference type="Proteomes" id="UP000836387">
    <property type="component" value="Unassembled WGS sequence"/>
</dbReference>
<sequence>MSCVDPPIHLNDDSLALQIQLEEVQGQREHQSGKWVEGNPPDYAIAFEMFENEVNGAIALVQDMRLAHSIAMAVDSDALAIELLTAEEASIAQDRAYALSLDEDGGAARLNNTNTLDVLSPKGEVIDWDFVFDSATPVVESWATSSTVAGPSGQYVHHQQAALQGLPNIKVECFVCGDNVPPGVSVRLACEDIYCKPCLKDFFLRVAKDESLFPPRCHRQPIDLSIVEPNLSIDELNMYKEAEAEFTKSTVLFQSVQSIFQRCNETRITHLVELAVLKPACIAKLWLTKGPVQMMRLGKASLSLEKSKAGNPALDVAKWSIDMKGVIT</sequence>
<organism evidence="1 2">
    <name type="scientific">Clonostachys rosea f. rosea IK726</name>
    <dbReference type="NCBI Taxonomy" id="1349383"/>
    <lineage>
        <taxon>Eukaryota</taxon>
        <taxon>Fungi</taxon>
        <taxon>Dikarya</taxon>
        <taxon>Ascomycota</taxon>
        <taxon>Pezizomycotina</taxon>
        <taxon>Sordariomycetes</taxon>
        <taxon>Hypocreomycetidae</taxon>
        <taxon>Hypocreales</taxon>
        <taxon>Bionectriaceae</taxon>
        <taxon>Clonostachys</taxon>
    </lineage>
</organism>
<reference evidence="1" key="1">
    <citation type="submission" date="2020-04" db="EMBL/GenBank/DDBJ databases">
        <authorList>
            <person name="Broberg M."/>
        </authorList>
    </citation>
    <scope>NUCLEOTIDE SEQUENCE</scope>
</reference>
<keyword evidence="2" id="KW-1185">Reference proteome</keyword>
<proteinExistence type="predicted"/>
<gene>
    <name evidence="1" type="ORF">CRV2_00014064</name>
</gene>
<accession>A0ACA9U5C9</accession>
<evidence type="ECO:0000313" key="2">
    <source>
        <dbReference type="Proteomes" id="UP000836387"/>
    </source>
</evidence>